<dbReference type="InterPro" id="IPR041700">
    <property type="entry name" value="OMP_b-brl_3"/>
</dbReference>
<feature type="domain" description="Outer membrane protein beta-barrel" evidence="1">
    <location>
        <begin position="444"/>
        <end position="905"/>
    </location>
</feature>
<proteinExistence type="predicted"/>
<protein>
    <recommendedName>
        <fullName evidence="1">Outer membrane protein beta-barrel domain-containing protein</fullName>
    </recommendedName>
</protein>
<dbReference type="Proteomes" id="UP000618319">
    <property type="component" value="Unassembled WGS sequence"/>
</dbReference>
<keyword evidence="3" id="KW-1185">Reference proteome</keyword>
<dbReference type="EMBL" id="PSKQ01000017">
    <property type="protein sequence ID" value="MBE8720537.1"/>
    <property type="molecule type" value="Genomic_DNA"/>
</dbReference>
<reference evidence="2 3" key="1">
    <citation type="submission" date="2018-02" db="EMBL/GenBank/DDBJ databases">
        <title>Sphingobacterium KA21.</title>
        <authorList>
            <person name="Vasarhelyi B.M."/>
            <person name="Deshmukh S."/>
            <person name="Balint B."/>
            <person name="Kukolya J."/>
        </authorList>
    </citation>
    <scope>NUCLEOTIDE SEQUENCE [LARGE SCALE GENOMIC DNA]</scope>
    <source>
        <strain evidence="2 3">Ka21</strain>
    </source>
</reference>
<dbReference type="Pfam" id="PF14905">
    <property type="entry name" value="OMP_b-brl_3"/>
    <property type="match status" value="1"/>
</dbReference>
<dbReference type="InterPro" id="IPR008969">
    <property type="entry name" value="CarboxyPept-like_regulatory"/>
</dbReference>
<evidence type="ECO:0000313" key="2">
    <source>
        <dbReference type="EMBL" id="MBE8720537.1"/>
    </source>
</evidence>
<dbReference type="SUPFAM" id="SSF56935">
    <property type="entry name" value="Porins"/>
    <property type="match status" value="1"/>
</dbReference>
<name>A0ABR9T688_9SPHI</name>
<organism evidence="2 3">
    <name type="scientific">Sphingobacterium pedocola</name>
    <dbReference type="NCBI Taxonomy" id="2082722"/>
    <lineage>
        <taxon>Bacteria</taxon>
        <taxon>Pseudomonadati</taxon>
        <taxon>Bacteroidota</taxon>
        <taxon>Sphingobacteriia</taxon>
        <taxon>Sphingobacteriales</taxon>
        <taxon>Sphingobacteriaceae</taxon>
        <taxon>Sphingobacterium</taxon>
    </lineage>
</organism>
<evidence type="ECO:0000313" key="3">
    <source>
        <dbReference type="Proteomes" id="UP000618319"/>
    </source>
</evidence>
<dbReference type="Gene3D" id="2.60.40.1120">
    <property type="entry name" value="Carboxypeptidase-like, regulatory domain"/>
    <property type="match status" value="1"/>
</dbReference>
<gene>
    <name evidence="2" type="ORF">C4F40_07355</name>
</gene>
<accession>A0ABR9T688</accession>
<comment type="caution">
    <text evidence="2">The sequence shown here is derived from an EMBL/GenBank/DDBJ whole genome shotgun (WGS) entry which is preliminary data.</text>
</comment>
<sequence>MQLPHQKIACFLFAIIGLLITNNGLAQSINKTFYGTVVDSTGAPLKSVSVRLSTNLDTVTRITDEKGQYRFKNIKGNNLYITYSMLGYQMASKSLFSIEARSEILVPTIELMPSSFFIKDINIVKVIPIVFKQDTTQFNFNAYKFRKGALLEEALKGLAGFQVARDGSVYFNGKSINRIEVDSKPFFGGDVLTATRNLPADFVQNIQVIDSYGNDTQQTGMKDGDSEKIINIILKEDRKKIYFGQITVGGGTNERYIGSFGINKFNDGEEVSIIGSINNTNTNLFSFGSLTGGERDRSLLEIGDYSDPTDGLNNVNSIGINASRKIGTNTNLNASYSFVRQENSTEGFSELTSTYIGNTIRRKEDYSINTVDLNHRIKFDMETRFKNKDALKVAGNLWFNKQIATNTKDTELRNSDSKNLGTYQDSTTQENPNGELEILYSKFFNKKGRKLIGNLQLNSNDNNRKEVARESYQVYDLSDDRPIDTEFSQNQFINSKNITSSSKAEVTFVEPFFNKSLFEFSYSFDITQIDAIRLVEDRLINNPSNSINYVDSLTVDYNYFFRSNRTSLNYQFIPNSKFKLNVGFAVQPLLLQGKLPREEVEYKYENVNLIPSANIIYRFNNEMDWQIDYKGKNNQPNFHQIIPVIDNTNSRNIVVGNPELKAEFSHRISTTFRKTMASTGQYLESNLAYNIALNKIVSDKRSIDNSTIQETTFKNTGGYYDMRWYYVFNTPLFTENLQLDLTGNTDYYNNLSFIDDRKRTTKQLFFNQALQVRYQWSDHVESVVNANYMLNNAQYDIPYRTKINAHSFLAGVGAKGYFNDHISLGMEMSQRFNDGYTSTFMNINPTIMNAFVEFTFLPNNLALLRVQGFDLFDQNKSMGFTSEYIGNDVYEARNNRLGRYFMLSLNLRLQKYPKKK</sequence>
<evidence type="ECO:0000259" key="1">
    <source>
        <dbReference type="Pfam" id="PF14905"/>
    </source>
</evidence>
<dbReference type="Pfam" id="PF13620">
    <property type="entry name" value="CarboxypepD_reg"/>
    <property type="match status" value="1"/>
</dbReference>
<dbReference type="SUPFAM" id="SSF49464">
    <property type="entry name" value="Carboxypeptidase regulatory domain-like"/>
    <property type="match status" value="1"/>
</dbReference>